<dbReference type="AlphaFoldDB" id="A0A2N0NNG0"/>
<reference evidence="1 2" key="1">
    <citation type="submission" date="2016-04" db="EMBL/GenBank/DDBJ databases">
        <title>Genome analyses suggest a sexual origin of heterokaryosis in a supposedly ancient asexual fungus.</title>
        <authorList>
            <person name="Ropars J."/>
            <person name="Sedzielewska K."/>
            <person name="Noel J."/>
            <person name="Charron P."/>
            <person name="Farinelli L."/>
            <person name="Marton T."/>
            <person name="Kruger M."/>
            <person name="Pelin A."/>
            <person name="Brachmann A."/>
            <person name="Corradi N."/>
        </authorList>
    </citation>
    <scope>NUCLEOTIDE SEQUENCE [LARGE SCALE GENOMIC DNA]</scope>
    <source>
        <strain evidence="1 2">A5</strain>
    </source>
</reference>
<reference evidence="1 2" key="2">
    <citation type="submission" date="2017-09" db="EMBL/GenBank/DDBJ databases">
        <title>Extensive intraspecific genome diversity in a model arbuscular mycorrhizal fungus.</title>
        <authorList>
            <person name="Chen E.C."/>
            <person name="Morin E."/>
            <person name="Beaudet D."/>
            <person name="Noel J."/>
            <person name="Ndikumana S."/>
            <person name="Charron P."/>
            <person name="St-Onge C."/>
            <person name="Giorgi J."/>
            <person name="Grigoriev I.V."/>
            <person name="Roux C."/>
            <person name="Martin F.M."/>
            <person name="Corradi N."/>
        </authorList>
    </citation>
    <scope>NUCLEOTIDE SEQUENCE [LARGE SCALE GENOMIC DNA]</scope>
    <source>
        <strain evidence="1 2">A5</strain>
    </source>
</reference>
<sequence length="64" mass="7527">NEFDKSKHSLPFPNIMEQSMDRRKEIAEDVINDDLASSKFRIEIIEMLKTAIDENCDEVYSTIY</sequence>
<accession>A0A2N0NNG0</accession>
<gene>
    <name evidence="1" type="ORF">RhiirA5_435433</name>
</gene>
<comment type="caution">
    <text evidence="1">The sequence shown here is derived from an EMBL/GenBank/DDBJ whole genome shotgun (WGS) entry which is preliminary data.</text>
</comment>
<name>A0A2N0NNG0_9GLOM</name>
<feature type="non-terminal residue" evidence="1">
    <location>
        <position position="1"/>
    </location>
</feature>
<organism evidence="1 2">
    <name type="scientific">Rhizophagus irregularis</name>
    <dbReference type="NCBI Taxonomy" id="588596"/>
    <lineage>
        <taxon>Eukaryota</taxon>
        <taxon>Fungi</taxon>
        <taxon>Fungi incertae sedis</taxon>
        <taxon>Mucoromycota</taxon>
        <taxon>Glomeromycotina</taxon>
        <taxon>Glomeromycetes</taxon>
        <taxon>Glomerales</taxon>
        <taxon>Glomeraceae</taxon>
        <taxon>Rhizophagus</taxon>
    </lineage>
</organism>
<dbReference type="EMBL" id="LLXJ01004152">
    <property type="protein sequence ID" value="PKB96109.1"/>
    <property type="molecule type" value="Genomic_DNA"/>
</dbReference>
<dbReference type="Proteomes" id="UP000232722">
    <property type="component" value="Unassembled WGS sequence"/>
</dbReference>
<evidence type="ECO:0000313" key="2">
    <source>
        <dbReference type="Proteomes" id="UP000232722"/>
    </source>
</evidence>
<evidence type="ECO:0000313" key="1">
    <source>
        <dbReference type="EMBL" id="PKB96109.1"/>
    </source>
</evidence>
<protein>
    <submittedName>
        <fullName evidence="1">Uncharacterized protein</fullName>
    </submittedName>
</protein>
<dbReference type="VEuPathDB" id="FungiDB:FUN_004327"/>
<proteinExistence type="predicted"/>